<evidence type="ECO:0000259" key="8">
    <source>
        <dbReference type="Pfam" id="PF04239"/>
    </source>
</evidence>
<dbReference type="GO" id="GO:0005886">
    <property type="term" value="C:plasma membrane"/>
    <property type="evidence" value="ECO:0007669"/>
    <property type="project" value="UniProtKB-SubCell"/>
</dbReference>
<protein>
    <submittedName>
        <fullName evidence="9">DUF421 domain-containing protein</fullName>
    </submittedName>
</protein>
<sequence length="244" mass="27060">MPRGLRRRSGGPTGGRKTDCSDLSAWAFCIPHRGAPEPHSWLEDLVSLPSRSRAMLEDLHRIFLGDQSPAFLAEVLFRTVIVYFYTLALMRWIGGRSVAQLSIVEFLLVIAIGSAVGDSLFYPDVPLIPAMLAILLVVLFNKAVDQMILRSDRMTRVLEGEPQIVVTDGRLHHDRLRSQGISMSELFMKLRDKGVTDLSEVHLAVLEPNGMLSVLTHGRKDQAQALALFHPPAVSHDRITPPPA</sequence>
<proteinExistence type="inferred from homology"/>
<keyword evidence="5 7" id="KW-1133">Transmembrane helix</keyword>
<dbReference type="PANTHER" id="PTHR34582">
    <property type="entry name" value="UPF0702 TRANSMEMBRANE PROTEIN YCAP"/>
    <property type="match status" value="1"/>
</dbReference>
<keyword evidence="10" id="KW-1185">Reference proteome</keyword>
<name>A0A6L6J009_9RHOB</name>
<keyword evidence="3" id="KW-1003">Cell membrane</keyword>
<feature type="transmembrane region" description="Helical" evidence="7">
    <location>
        <begin position="127"/>
        <end position="144"/>
    </location>
</feature>
<evidence type="ECO:0000256" key="6">
    <source>
        <dbReference type="ARBA" id="ARBA00023136"/>
    </source>
</evidence>
<keyword evidence="4 7" id="KW-0812">Transmembrane</keyword>
<dbReference type="PANTHER" id="PTHR34582:SF6">
    <property type="entry name" value="UPF0702 TRANSMEMBRANE PROTEIN YCAP"/>
    <property type="match status" value="1"/>
</dbReference>
<gene>
    <name evidence="9" type="ORF">GL284_14645</name>
</gene>
<dbReference type="EMBL" id="WMII01000014">
    <property type="protein sequence ID" value="MTH65509.1"/>
    <property type="molecule type" value="Genomic_DNA"/>
</dbReference>
<evidence type="ECO:0000256" key="3">
    <source>
        <dbReference type="ARBA" id="ARBA00022475"/>
    </source>
</evidence>
<evidence type="ECO:0000256" key="5">
    <source>
        <dbReference type="ARBA" id="ARBA00022989"/>
    </source>
</evidence>
<feature type="domain" description="YetF C-terminal" evidence="8">
    <location>
        <begin position="150"/>
        <end position="224"/>
    </location>
</feature>
<comment type="similarity">
    <text evidence="2">Belongs to the UPF0702 family.</text>
</comment>
<dbReference type="InterPro" id="IPR023090">
    <property type="entry name" value="UPF0702_alpha/beta_dom_sf"/>
</dbReference>
<dbReference type="InterPro" id="IPR007353">
    <property type="entry name" value="DUF421"/>
</dbReference>
<reference evidence="9 10" key="1">
    <citation type="submission" date="2019-11" db="EMBL/GenBank/DDBJ databases">
        <authorList>
            <person name="Dong K."/>
        </authorList>
    </citation>
    <scope>NUCLEOTIDE SEQUENCE [LARGE SCALE GENOMIC DNA]</scope>
    <source>
        <strain evidence="9 10">DK608</strain>
    </source>
</reference>
<dbReference type="AlphaFoldDB" id="A0A6L6J009"/>
<comment type="caution">
    <text evidence="9">The sequence shown here is derived from an EMBL/GenBank/DDBJ whole genome shotgun (WGS) entry which is preliminary data.</text>
</comment>
<organism evidence="9 10">
    <name type="scientific">Paracoccus shanxieyensis</name>
    <dbReference type="NCBI Taxonomy" id="2675752"/>
    <lineage>
        <taxon>Bacteria</taxon>
        <taxon>Pseudomonadati</taxon>
        <taxon>Pseudomonadota</taxon>
        <taxon>Alphaproteobacteria</taxon>
        <taxon>Rhodobacterales</taxon>
        <taxon>Paracoccaceae</taxon>
        <taxon>Paracoccus</taxon>
    </lineage>
</organism>
<dbReference type="Gene3D" id="3.30.240.20">
    <property type="entry name" value="bsu07140 like domains"/>
    <property type="match status" value="1"/>
</dbReference>
<dbReference type="Pfam" id="PF04239">
    <property type="entry name" value="DUF421"/>
    <property type="match status" value="1"/>
</dbReference>
<evidence type="ECO:0000256" key="4">
    <source>
        <dbReference type="ARBA" id="ARBA00022692"/>
    </source>
</evidence>
<comment type="subcellular location">
    <subcellularLocation>
        <location evidence="1">Cell membrane</location>
        <topology evidence="1">Multi-pass membrane protein</topology>
    </subcellularLocation>
</comment>
<evidence type="ECO:0000256" key="2">
    <source>
        <dbReference type="ARBA" id="ARBA00006448"/>
    </source>
</evidence>
<evidence type="ECO:0000256" key="1">
    <source>
        <dbReference type="ARBA" id="ARBA00004651"/>
    </source>
</evidence>
<feature type="transmembrane region" description="Helical" evidence="7">
    <location>
        <begin position="101"/>
        <end position="121"/>
    </location>
</feature>
<evidence type="ECO:0000313" key="10">
    <source>
        <dbReference type="Proteomes" id="UP000478740"/>
    </source>
</evidence>
<evidence type="ECO:0000313" key="9">
    <source>
        <dbReference type="EMBL" id="MTH65509.1"/>
    </source>
</evidence>
<dbReference type="Proteomes" id="UP000478740">
    <property type="component" value="Unassembled WGS sequence"/>
</dbReference>
<evidence type="ECO:0000256" key="7">
    <source>
        <dbReference type="SAM" id="Phobius"/>
    </source>
</evidence>
<keyword evidence="6 7" id="KW-0472">Membrane</keyword>
<accession>A0A6L6J009</accession>